<name>A0A9P9JL61_9HYPO</name>
<organism evidence="1 2">
    <name type="scientific">Dactylonectria macrodidyma</name>
    <dbReference type="NCBI Taxonomy" id="307937"/>
    <lineage>
        <taxon>Eukaryota</taxon>
        <taxon>Fungi</taxon>
        <taxon>Dikarya</taxon>
        <taxon>Ascomycota</taxon>
        <taxon>Pezizomycotina</taxon>
        <taxon>Sordariomycetes</taxon>
        <taxon>Hypocreomycetidae</taxon>
        <taxon>Hypocreales</taxon>
        <taxon>Nectriaceae</taxon>
        <taxon>Dactylonectria</taxon>
    </lineage>
</organism>
<sequence>MSELFRQQMQEFQFALSTQILLMNYDLTTDLRQETLAESNKTFLAISALEANLASQVSGVVPDAMQNVDSRITRLEESFQNRLKHLEALISSSSQSRQSAVVTDCSRLEPLGSCKFDLEATNISRSSPAQGLDPWTASVPRDIAIALENSVDSTPQNPFLNFECHCPAITPGSHMNTCVYSFREQKRRALVGQIKVFHYILKYKIQVQFSRHAFPGDFEIYPNFTVRATRKSSPAFELLSATASEQFDLSPSSVEALSRELQSCLLGIRHTFFDRKAWPIDINSKGWNLIHLACFKYCPRLRDETAFIFVQFIKQLVDMGVPVNGDSTTSLYLILDRFNSFEIIHGGFNLKKPRDYIQRTFGGWCGASKRNHETSI</sequence>
<dbReference type="EMBL" id="JAGMUV010000002">
    <property type="protein sequence ID" value="KAH7170196.1"/>
    <property type="molecule type" value="Genomic_DNA"/>
</dbReference>
<dbReference type="AlphaFoldDB" id="A0A9P9JL61"/>
<accession>A0A9P9JL61</accession>
<evidence type="ECO:0000313" key="2">
    <source>
        <dbReference type="Proteomes" id="UP000738349"/>
    </source>
</evidence>
<proteinExistence type="predicted"/>
<dbReference type="OrthoDB" id="1577640at2759"/>
<reference evidence="1" key="1">
    <citation type="journal article" date="2021" name="Nat. Commun.">
        <title>Genetic determinants of endophytism in the Arabidopsis root mycobiome.</title>
        <authorList>
            <person name="Mesny F."/>
            <person name="Miyauchi S."/>
            <person name="Thiergart T."/>
            <person name="Pickel B."/>
            <person name="Atanasova L."/>
            <person name="Karlsson M."/>
            <person name="Huettel B."/>
            <person name="Barry K.W."/>
            <person name="Haridas S."/>
            <person name="Chen C."/>
            <person name="Bauer D."/>
            <person name="Andreopoulos W."/>
            <person name="Pangilinan J."/>
            <person name="LaButti K."/>
            <person name="Riley R."/>
            <person name="Lipzen A."/>
            <person name="Clum A."/>
            <person name="Drula E."/>
            <person name="Henrissat B."/>
            <person name="Kohler A."/>
            <person name="Grigoriev I.V."/>
            <person name="Martin F.M."/>
            <person name="Hacquard S."/>
        </authorList>
    </citation>
    <scope>NUCLEOTIDE SEQUENCE</scope>
    <source>
        <strain evidence="1">MPI-CAGE-AT-0147</strain>
    </source>
</reference>
<protein>
    <submittedName>
        <fullName evidence="1">Uncharacterized protein</fullName>
    </submittedName>
</protein>
<keyword evidence="2" id="KW-1185">Reference proteome</keyword>
<evidence type="ECO:0000313" key="1">
    <source>
        <dbReference type="EMBL" id="KAH7170196.1"/>
    </source>
</evidence>
<comment type="caution">
    <text evidence="1">The sequence shown here is derived from an EMBL/GenBank/DDBJ whole genome shotgun (WGS) entry which is preliminary data.</text>
</comment>
<gene>
    <name evidence="1" type="ORF">EDB81DRAFT_774688</name>
</gene>
<dbReference type="Proteomes" id="UP000738349">
    <property type="component" value="Unassembled WGS sequence"/>
</dbReference>